<dbReference type="CDD" id="cd07989">
    <property type="entry name" value="LPLAT_AGPAT-like"/>
    <property type="match status" value="1"/>
</dbReference>
<evidence type="ECO:0000256" key="8">
    <source>
        <dbReference type="SAM" id="Phobius"/>
    </source>
</evidence>
<comment type="subcellular location">
    <subcellularLocation>
        <location evidence="1">Membrane</location>
    </subcellularLocation>
</comment>
<feature type="domain" description="Phospholipid/glycerol acyltransferase" evidence="9">
    <location>
        <begin position="72"/>
        <end position="183"/>
    </location>
</feature>
<dbReference type="PANTHER" id="PTHR23063">
    <property type="entry name" value="PHOSPHOLIPID ACYLTRANSFERASE"/>
    <property type="match status" value="1"/>
</dbReference>
<dbReference type="Pfam" id="PF01553">
    <property type="entry name" value="Acyltransferase"/>
    <property type="match status" value="1"/>
</dbReference>
<dbReference type="InterPro" id="IPR002123">
    <property type="entry name" value="Plipid/glycerol_acylTrfase"/>
</dbReference>
<keyword evidence="2 10" id="KW-0808">Transferase</keyword>
<dbReference type="SUPFAM" id="SSF69593">
    <property type="entry name" value="Glycerol-3-phosphate (1)-acyltransferase"/>
    <property type="match status" value="1"/>
</dbReference>
<keyword evidence="6 8" id="KW-0472">Membrane</keyword>
<sequence>MSRLRVYARIARVLMVVTLGLGMASVFGVFERLGLAHSMTRRQRWSRFFMARLSNALPFDVTVHGELPKAPMLWVSNHVSWTDIPLLGMLTPLSFLSKAEVRTWPVAGWLAAKAGSLFIRRGSGDSQLIRKQMTRHLEQAHPLLMFPEGTTTDGRSLRTFHGRLLSAAIDSEVAMQPVAIRYVRNGEPCALAPFIGDDDLLSHLMRLFANDRGGVEIHLLKPIECQGRERAALAFEAQQAVQKVLFGEIVEPQRAPMRPAIAA</sequence>
<name>A0A2S3VSZ5_9PSED</name>
<evidence type="ECO:0000259" key="9">
    <source>
        <dbReference type="SMART" id="SM00563"/>
    </source>
</evidence>
<keyword evidence="3 8" id="KW-0812">Transmembrane</keyword>
<evidence type="ECO:0000256" key="3">
    <source>
        <dbReference type="ARBA" id="ARBA00022692"/>
    </source>
</evidence>
<evidence type="ECO:0000256" key="4">
    <source>
        <dbReference type="ARBA" id="ARBA00022989"/>
    </source>
</evidence>
<dbReference type="GO" id="GO:0016020">
    <property type="term" value="C:membrane"/>
    <property type="evidence" value="ECO:0007669"/>
    <property type="project" value="UniProtKB-SubCell"/>
</dbReference>
<feature type="transmembrane region" description="Helical" evidence="8">
    <location>
        <begin position="12"/>
        <end position="30"/>
    </location>
</feature>
<keyword evidence="11" id="KW-1185">Reference proteome</keyword>
<dbReference type="EMBL" id="MUJK01000002">
    <property type="protein sequence ID" value="POF43068.1"/>
    <property type="molecule type" value="Genomic_DNA"/>
</dbReference>
<dbReference type="GO" id="GO:0006629">
    <property type="term" value="P:lipid metabolic process"/>
    <property type="evidence" value="ECO:0007669"/>
    <property type="project" value="UniProtKB-KW"/>
</dbReference>
<dbReference type="AlphaFoldDB" id="A0A2S3VSZ5"/>
<keyword evidence="4 8" id="KW-1133">Transmembrane helix</keyword>
<gene>
    <name evidence="10" type="ORF">B0D71_09245</name>
</gene>
<evidence type="ECO:0000256" key="5">
    <source>
        <dbReference type="ARBA" id="ARBA00023098"/>
    </source>
</evidence>
<keyword evidence="5" id="KW-0443">Lipid metabolism</keyword>
<dbReference type="RefSeq" id="WP_103394523.1">
    <property type="nucleotide sequence ID" value="NZ_MUJK01000002.1"/>
</dbReference>
<dbReference type="OrthoDB" id="9806880at2"/>
<evidence type="ECO:0000256" key="2">
    <source>
        <dbReference type="ARBA" id="ARBA00022679"/>
    </source>
</evidence>
<evidence type="ECO:0000256" key="6">
    <source>
        <dbReference type="ARBA" id="ARBA00023136"/>
    </source>
</evidence>
<evidence type="ECO:0000256" key="1">
    <source>
        <dbReference type="ARBA" id="ARBA00004370"/>
    </source>
</evidence>
<accession>A0A2S3VSZ5</accession>
<keyword evidence="7 10" id="KW-0012">Acyltransferase</keyword>
<dbReference type="PANTHER" id="PTHR23063:SF52">
    <property type="entry name" value="LYSOPHOSPHATIDYLCHOLINE ACYLTRANSFERASE"/>
    <property type="match status" value="1"/>
</dbReference>
<evidence type="ECO:0000313" key="11">
    <source>
        <dbReference type="Proteomes" id="UP000237440"/>
    </source>
</evidence>
<dbReference type="GO" id="GO:0016746">
    <property type="term" value="F:acyltransferase activity"/>
    <property type="evidence" value="ECO:0007669"/>
    <property type="project" value="UniProtKB-KW"/>
</dbReference>
<evidence type="ECO:0000313" key="10">
    <source>
        <dbReference type="EMBL" id="POF43068.1"/>
    </source>
</evidence>
<organism evidence="10 11">
    <name type="scientific">Pseudomonas laurylsulfativorans</name>
    <dbReference type="NCBI Taxonomy" id="1943631"/>
    <lineage>
        <taxon>Bacteria</taxon>
        <taxon>Pseudomonadati</taxon>
        <taxon>Pseudomonadota</taxon>
        <taxon>Gammaproteobacteria</taxon>
        <taxon>Pseudomonadales</taxon>
        <taxon>Pseudomonadaceae</taxon>
        <taxon>Pseudomonas</taxon>
    </lineage>
</organism>
<dbReference type="SMART" id="SM00563">
    <property type="entry name" value="PlsC"/>
    <property type="match status" value="1"/>
</dbReference>
<protein>
    <submittedName>
        <fullName evidence="10">1-acyl-sn-glycerol-3-phosphate acyltransferase</fullName>
    </submittedName>
</protein>
<proteinExistence type="predicted"/>
<comment type="caution">
    <text evidence="10">The sequence shown here is derived from an EMBL/GenBank/DDBJ whole genome shotgun (WGS) entry which is preliminary data.</text>
</comment>
<reference evidence="11" key="1">
    <citation type="submission" date="2017-02" db="EMBL/GenBank/DDBJ databases">
        <authorList>
            <person name="Furmanczyk E.M."/>
        </authorList>
    </citation>
    <scope>NUCLEOTIDE SEQUENCE [LARGE SCALE GENOMIC DNA]</scope>
    <source>
        <strain evidence="11">AP3_22</strain>
    </source>
</reference>
<dbReference type="Proteomes" id="UP000237440">
    <property type="component" value="Unassembled WGS sequence"/>
</dbReference>
<evidence type="ECO:0000256" key="7">
    <source>
        <dbReference type="ARBA" id="ARBA00023315"/>
    </source>
</evidence>